<accession>A0A1L2CUH9</accession>
<reference evidence="2" key="1">
    <citation type="submission" date="2016-01" db="EMBL/GenBank/DDBJ databases">
        <title>Isolation and Characterization of Enterobacteria phage CBB.</title>
        <authorList>
            <person name="Buttimer C.T.H."/>
            <person name="Hendrix H."/>
            <person name="Alexandre H."/>
            <person name="O'Mahony J."/>
            <person name="Lavigne R."/>
            <person name="Coffey A."/>
        </authorList>
    </citation>
    <scope>NUCLEOTIDE SEQUENCE [LARGE SCALE GENOMIC DNA]</scope>
</reference>
<organism evidence="1 2">
    <name type="scientific">Pectobacterium phage vB_PcaM_CBB</name>
    <dbReference type="NCBI Taxonomy" id="2772511"/>
    <lineage>
        <taxon>Viruses</taxon>
        <taxon>Duplodnaviria</taxon>
        <taxon>Heunggongvirae</taxon>
        <taxon>Uroviricota</taxon>
        <taxon>Caudoviricetes</taxon>
        <taxon>Mimasvirus</taxon>
        <taxon>Mimasvirus CBB</taxon>
    </lineage>
</organism>
<protein>
    <submittedName>
        <fullName evidence="1">Uncharacterized protein</fullName>
    </submittedName>
</protein>
<keyword evidence="2" id="KW-1185">Reference proteome</keyword>
<proteinExistence type="predicted"/>
<dbReference type="EMBL" id="KU574722">
    <property type="protein sequence ID" value="AMM43666.1"/>
    <property type="molecule type" value="Genomic_DNA"/>
</dbReference>
<name>A0A1L2CUH9_9CAUD</name>
<evidence type="ECO:0000313" key="1">
    <source>
        <dbReference type="EMBL" id="AMM43666.1"/>
    </source>
</evidence>
<sequence>MIIYTNFGNGQEVVFIVPPISEEHNDSTSLMQRFNERMTTGMYRYFSRSFVLHCDEITVYNPCTEQYMGLKNRRFPVDKTWKSGTIAARLKKNFELGTFHNGKEFSPFGDRTDFRTITVSPESTENLEEYLRTLDEIYHFF</sequence>
<dbReference type="Proteomes" id="UP000223891">
    <property type="component" value="Segment"/>
</dbReference>
<evidence type="ECO:0000313" key="2">
    <source>
        <dbReference type="Proteomes" id="UP000223891"/>
    </source>
</evidence>
<gene>
    <name evidence="1" type="ORF">CBB_101</name>
</gene>